<dbReference type="Gene3D" id="1.10.10.10">
    <property type="entry name" value="Winged helix-like DNA-binding domain superfamily/Winged helix DNA-binding domain"/>
    <property type="match status" value="1"/>
</dbReference>
<dbReference type="CDD" id="cd00038">
    <property type="entry name" value="CAP_ED"/>
    <property type="match status" value="1"/>
</dbReference>
<dbReference type="InterPro" id="IPR012318">
    <property type="entry name" value="HTH_CRP"/>
</dbReference>
<dbReference type="PANTHER" id="PTHR24567">
    <property type="entry name" value="CRP FAMILY TRANSCRIPTIONAL REGULATORY PROTEIN"/>
    <property type="match status" value="1"/>
</dbReference>
<dbReference type="SUPFAM" id="SSF51206">
    <property type="entry name" value="cAMP-binding domain-like"/>
    <property type="match status" value="1"/>
</dbReference>
<dbReference type="GO" id="GO:0003700">
    <property type="term" value="F:DNA-binding transcription factor activity"/>
    <property type="evidence" value="ECO:0007669"/>
    <property type="project" value="TreeGrafter"/>
</dbReference>
<evidence type="ECO:0000256" key="1">
    <source>
        <dbReference type="ARBA" id="ARBA00023015"/>
    </source>
</evidence>
<feature type="domain" description="Cyclic nucleotide-binding" evidence="4">
    <location>
        <begin position="13"/>
        <end position="98"/>
    </location>
</feature>
<dbReference type="RefSeq" id="WP_183091038.1">
    <property type="nucleotide sequence ID" value="NZ_JACJUD010000010.1"/>
</dbReference>
<dbReference type="AlphaFoldDB" id="A0A7W4QCA5"/>
<name>A0A7W4QCA5_9GAMM</name>
<keyword evidence="1" id="KW-0805">Transcription regulation</keyword>
<comment type="caution">
    <text evidence="5">The sequence shown here is derived from an EMBL/GenBank/DDBJ whole genome shotgun (WGS) entry which is preliminary data.</text>
</comment>
<gene>
    <name evidence="5" type="ORF">H3H51_20980</name>
</gene>
<dbReference type="InterPro" id="IPR014710">
    <property type="entry name" value="RmlC-like_jellyroll"/>
</dbReference>
<proteinExistence type="predicted"/>
<dbReference type="GO" id="GO:0005829">
    <property type="term" value="C:cytosol"/>
    <property type="evidence" value="ECO:0007669"/>
    <property type="project" value="TreeGrafter"/>
</dbReference>
<keyword evidence="3" id="KW-0804">Transcription</keyword>
<dbReference type="InterPro" id="IPR050397">
    <property type="entry name" value="Env_Response_Regulators"/>
</dbReference>
<dbReference type="EMBL" id="JACJUD010000010">
    <property type="protein sequence ID" value="MBB2497504.1"/>
    <property type="molecule type" value="Genomic_DNA"/>
</dbReference>
<accession>A0A7W4QCA5</accession>
<evidence type="ECO:0000313" key="5">
    <source>
        <dbReference type="EMBL" id="MBB2497504.1"/>
    </source>
</evidence>
<dbReference type="Gene3D" id="2.60.120.10">
    <property type="entry name" value="Jelly Rolls"/>
    <property type="match status" value="1"/>
</dbReference>
<dbReference type="InterPro" id="IPR000595">
    <property type="entry name" value="cNMP-bd_dom"/>
</dbReference>
<protein>
    <submittedName>
        <fullName evidence="5">Crp/Fnr family transcriptional regulator</fullName>
    </submittedName>
</protein>
<dbReference type="Pfam" id="PF13545">
    <property type="entry name" value="HTH_Crp_2"/>
    <property type="match status" value="1"/>
</dbReference>
<dbReference type="SMART" id="SM00100">
    <property type="entry name" value="cNMP"/>
    <property type="match status" value="1"/>
</dbReference>
<sequence length="245" mass="26694">MPAAPPTPVVNLLLNALPPKELERVLAHCETVELLFGNTLCEPGQTYDYLYFPLDGFISLVTTLGPHRPLELCLIGNEGMLGATLVLGLDVAPNRAVVQGSGRALRISTARLGQALRESPHLLRALKRYLYVLTMQLAQNVACAHFHAVEPRLARWLLMSHDRAHSDHLTLTHEFLADMLGVRRSGVTIAAGALQVRSLIHYSRGKITILDRPGLEAAACECYGALNQGYARLLSPHPPPPPSLA</sequence>
<reference evidence="5 6" key="1">
    <citation type="submission" date="2020-08" db="EMBL/GenBank/DDBJ databases">
        <authorList>
            <person name="Kim C.M."/>
        </authorList>
    </citation>
    <scope>NUCLEOTIDE SEQUENCE [LARGE SCALE GENOMIC DNA]</scope>
    <source>
        <strain evidence="5 6">UL070</strain>
    </source>
</reference>
<evidence type="ECO:0000259" key="4">
    <source>
        <dbReference type="PROSITE" id="PS50042"/>
    </source>
</evidence>
<organism evidence="5 6">
    <name type="scientific">Aquipseudomonas ullengensis</name>
    <dbReference type="NCBI Taxonomy" id="2759166"/>
    <lineage>
        <taxon>Bacteria</taxon>
        <taxon>Pseudomonadati</taxon>
        <taxon>Pseudomonadota</taxon>
        <taxon>Gammaproteobacteria</taxon>
        <taxon>Pseudomonadales</taxon>
        <taxon>Pseudomonadaceae</taxon>
        <taxon>Aquipseudomonas</taxon>
    </lineage>
</organism>
<dbReference type="PROSITE" id="PS50042">
    <property type="entry name" value="CNMP_BINDING_3"/>
    <property type="match status" value="1"/>
</dbReference>
<dbReference type="InterPro" id="IPR018490">
    <property type="entry name" value="cNMP-bd_dom_sf"/>
</dbReference>
<dbReference type="GO" id="GO:0003677">
    <property type="term" value="F:DNA binding"/>
    <property type="evidence" value="ECO:0007669"/>
    <property type="project" value="UniProtKB-KW"/>
</dbReference>
<dbReference type="InterPro" id="IPR036390">
    <property type="entry name" value="WH_DNA-bd_sf"/>
</dbReference>
<dbReference type="PANTHER" id="PTHR24567:SF74">
    <property type="entry name" value="HTH-TYPE TRANSCRIPTIONAL REGULATOR ARCR"/>
    <property type="match status" value="1"/>
</dbReference>
<dbReference type="Proteomes" id="UP000542720">
    <property type="component" value="Unassembled WGS sequence"/>
</dbReference>
<dbReference type="InterPro" id="IPR036388">
    <property type="entry name" value="WH-like_DNA-bd_sf"/>
</dbReference>
<evidence type="ECO:0000256" key="3">
    <source>
        <dbReference type="ARBA" id="ARBA00023163"/>
    </source>
</evidence>
<evidence type="ECO:0000313" key="6">
    <source>
        <dbReference type="Proteomes" id="UP000542720"/>
    </source>
</evidence>
<keyword evidence="2" id="KW-0238">DNA-binding</keyword>
<evidence type="ECO:0000256" key="2">
    <source>
        <dbReference type="ARBA" id="ARBA00023125"/>
    </source>
</evidence>
<dbReference type="SUPFAM" id="SSF46785">
    <property type="entry name" value="Winged helix' DNA-binding domain"/>
    <property type="match status" value="1"/>
</dbReference>
<keyword evidence="6" id="KW-1185">Reference proteome</keyword>